<keyword evidence="3" id="KW-1185">Reference proteome</keyword>
<dbReference type="CDD" id="cd04301">
    <property type="entry name" value="NAT_SF"/>
    <property type="match status" value="1"/>
</dbReference>
<dbReference type="RefSeq" id="WP_092723391.1">
    <property type="nucleotide sequence ID" value="NZ_FNNO01000005.1"/>
</dbReference>
<gene>
    <name evidence="2" type="ORF">SAMN05444410_105129</name>
</gene>
<feature type="domain" description="N-acetyltransferase" evidence="1">
    <location>
        <begin position="92"/>
        <end position="226"/>
    </location>
</feature>
<proteinExistence type="predicted"/>
<dbReference type="Gene3D" id="3.40.630.30">
    <property type="match status" value="1"/>
</dbReference>
<protein>
    <submittedName>
        <fullName evidence="2">FR47-like protein</fullName>
    </submittedName>
</protein>
<dbReference type="SUPFAM" id="SSF55729">
    <property type="entry name" value="Acyl-CoA N-acyltransferases (Nat)"/>
    <property type="match status" value="1"/>
</dbReference>
<dbReference type="InterPro" id="IPR013653">
    <property type="entry name" value="GCN5-like_dom"/>
</dbReference>
<name>A0A8X8IGH0_9BACT</name>
<dbReference type="InterPro" id="IPR000182">
    <property type="entry name" value="GNAT_dom"/>
</dbReference>
<reference evidence="2 3" key="1">
    <citation type="submission" date="2016-10" db="EMBL/GenBank/DDBJ databases">
        <authorList>
            <person name="Varghese N."/>
            <person name="Submissions S."/>
        </authorList>
    </citation>
    <scope>NUCLEOTIDE SEQUENCE [LARGE SCALE GENOMIC DNA]</scope>
    <source>
        <strain evidence="2 3">DSM 25353</strain>
    </source>
</reference>
<dbReference type="InterPro" id="IPR016181">
    <property type="entry name" value="Acyl_CoA_acyltransferase"/>
</dbReference>
<dbReference type="EMBL" id="FNNO01000005">
    <property type="protein sequence ID" value="SDW73599.1"/>
    <property type="molecule type" value="Genomic_DNA"/>
</dbReference>
<dbReference type="PROSITE" id="PS51186">
    <property type="entry name" value="GNAT"/>
    <property type="match status" value="1"/>
</dbReference>
<organism evidence="2 3">
    <name type="scientific">Hydrobacter penzbergensis</name>
    <dbReference type="NCBI Taxonomy" id="1235997"/>
    <lineage>
        <taxon>Bacteria</taxon>
        <taxon>Pseudomonadati</taxon>
        <taxon>Bacteroidota</taxon>
        <taxon>Chitinophagia</taxon>
        <taxon>Chitinophagales</taxon>
        <taxon>Chitinophagaceae</taxon>
        <taxon>Hydrobacter</taxon>
    </lineage>
</organism>
<evidence type="ECO:0000313" key="3">
    <source>
        <dbReference type="Proteomes" id="UP000198711"/>
    </source>
</evidence>
<evidence type="ECO:0000259" key="1">
    <source>
        <dbReference type="PROSITE" id="PS51186"/>
    </source>
</evidence>
<dbReference type="AlphaFoldDB" id="A0A8X8IGH0"/>
<accession>A0A8X8IGH0</accession>
<dbReference type="GO" id="GO:0016747">
    <property type="term" value="F:acyltransferase activity, transferring groups other than amino-acyl groups"/>
    <property type="evidence" value="ECO:0007669"/>
    <property type="project" value="InterPro"/>
</dbReference>
<sequence>MSKEYHKLDNPAWHALTETHAAFVIGNTVVKRYRPDVVAFTAYQTGNESVQDQFDQLIQQHEPFFIIGDLPQLPAHYSLLTRLACEQMVCSAHIPAPITETIIPLGEANEDEVYELINLVQPGYYKHNTRLMGDYFGIRIEGRLVAVTGERMRMDGFTEISAVVTHPDFAGRGFAKQLVAHVSNKNLEQGIIPFLHVAQSNERAIRLYQYLGFSRRRSIDFTKFCR</sequence>
<dbReference type="Pfam" id="PF08445">
    <property type="entry name" value="FR47"/>
    <property type="match status" value="1"/>
</dbReference>
<comment type="caution">
    <text evidence="2">The sequence shown here is derived from an EMBL/GenBank/DDBJ whole genome shotgun (WGS) entry which is preliminary data.</text>
</comment>
<evidence type="ECO:0000313" key="2">
    <source>
        <dbReference type="EMBL" id="SDW73599.1"/>
    </source>
</evidence>
<dbReference type="Proteomes" id="UP000198711">
    <property type="component" value="Unassembled WGS sequence"/>
</dbReference>